<feature type="domain" description="Heterokaryon incompatibility" evidence="1">
    <location>
        <begin position="1"/>
        <end position="103"/>
    </location>
</feature>
<feature type="non-terminal residue" evidence="2">
    <location>
        <position position="1"/>
    </location>
</feature>
<organism evidence="2 3">
    <name type="scientific">Pseudocercospora fijiensis (strain CIRAD86)</name>
    <name type="common">Black leaf streak disease fungus</name>
    <name type="synonym">Mycosphaerella fijiensis</name>
    <dbReference type="NCBI Taxonomy" id="383855"/>
    <lineage>
        <taxon>Eukaryota</taxon>
        <taxon>Fungi</taxon>
        <taxon>Dikarya</taxon>
        <taxon>Ascomycota</taxon>
        <taxon>Pezizomycotina</taxon>
        <taxon>Dothideomycetes</taxon>
        <taxon>Dothideomycetidae</taxon>
        <taxon>Mycosphaerellales</taxon>
        <taxon>Mycosphaerellaceae</taxon>
        <taxon>Pseudocercospora</taxon>
    </lineage>
</organism>
<dbReference type="OrthoDB" id="3640777at2759"/>
<evidence type="ECO:0000313" key="3">
    <source>
        <dbReference type="Proteomes" id="UP000016932"/>
    </source>
</evidence>
<name>M3ATV0_PSEFD</name>
<dbReference type="InterPro" id="IPR010730">
    <property type="entry name" value="HET"/>
</dbReference>
<dbReference type="RefSeq" id="XP_007928782.1">
    <property type="nucleotide sequence ID" value="XM_007930591.1"/>
</dbReference>
<protein>
    <recommendedName>
        <fullName evidence="1">Heterokaryon incompatibility domain-containing protein</fullName>
    </recommendedName>
</protein>
<reference evidence="2 3" key="1">
    <citation type="journal article" date="2012" name="PLoS Pathog.">
        <title>Diverse lifestyles and strategies of plant pathogenesis encoded in the genomes of eighteen Dothideomycetes fungi.</title>
        <authorList>
            <person name="Ohm R.A."/>
            <person name="Feau N."/>
            <person name="Henrissat B."/>
            <person name="Schoch C.L."/>
            <person name="Horwitz B.A."/>
            <person name="Barry K.W."/>
            <person name="Condon B.J."/>
            <person name="Copeland A.C."/>
            <person name="Dhillon B."/>
            <person name="Glaser F."/>
            <person name="Hesse C.N."/>
            <person name="Kosti I."/>
            <person name="LaButti K."/>
            <person name="Lindquist E.A."/>
            <person name="Lucas S."/>
            <person name="Salamov A.A."/>
            <person name="Bradshaw R.E."/>
            <person name="Ciuffetti L."/>
            <person name="Hamelin R.C."/>
            <person name="Kema G.H.J."/>
            <person name="Lawrence C."/>
            <person name="Scott J.A."/>
            <person name="Spatafora J.W."/>
            <person name="Turgeon B.G."/>
            <person name="de Wit P.J.G.M."/>
            <person name="Zhong S."/>
            <person name="Goodwin S.B."/>
            <person name="Grigoriev I.V."/>
        </authorList>
    </citation>
    <scope>NUCLEOTIDE SEQUENCE [LARGE SCALE GENOMIC DNA]</scope>
    <source>
        <strain evidence="2 3">CIRAD86</strain>
    </source>
</reference>
<dbReference type="STRING" id="383855.M3ATV0"/>
<dbReference type="GeneID" id="19338805"/>
<dbReference type="InterPro" id="IPR052895">
    <property type="entry name" value="HetReg/Transcr_Mod"/>
</dbReference>
<dbReference type="Proteomes" id="UP000016932">
    <property type="component" value="Unassembled WGS sequence"/>
</dbReference>
<dbReference type="PANTHER" id="PTHR24148">
    <property type="entry name" value="ANKYRIN REPEAT DOMAIN-CONTAINING PROTEIN 39 HOMOLOG-RELATED"/>
    <property type="match status" value="1"/>
</dbReference>
<gene>
    <name evidence="2" type="ORF">MYCFIDRAFT_31447</name>
</gene>
<dbReference type="EMBL" id="KB446561">
    <property type="protein sequence ID" value="EME80583.1"/>
    <property type="molecule type" value="Genomic_DNA"/>
</dbReference>
<sequence>YTALSYTWGKCDPDCTVLVDGTPVRVTRNLKRFLDQAARLHKYRSRQHWIDAICIDQTSMTECTHQVGLMADIYSKARSVLVWLGPAYRGSQTAMKMLRGQYRREIWIEAEAQLCEFQLV</sequence>
<keyword evidence="3" id="KW-1185">Reference proteome</keyword>
<dbReference type="KEGG" id="pfj:MYCFIDRAFT_31447"/>
<dbReference type="PANTHER" id="PTHR24148:SF73">
    <property type="entry name" value="HET DOMAIN PROTEIN (AFU_ORTHOLOGUE AFUA_8G01020)"/>
    <property type="match status" value="1"/>
</dbReference>
<proteinExistence type="predicted"/>
<dbReference type="VEuPathDB" id="FungiDB:MYCFIDRAFT_31447"/>
<evidence type="ECO:0000313" key="2">
    <source>
        <dbReference type="EMBL" id="EME80583.1"/>
    </source>
</evidence>
<dbReference type="eggNOG" id="ENOG502TH8A">
    <property type="taxonomic scope" value="Eukaryota"/>
</dbReference>
<dbReference type="AlphaFoldDB" id="M3ATV0"/>
<accession>M3ATV0</accession>
<evidence type="ECO:0000259" key="1">
    <source>
        <dbReference type="Pfam" id="PF06985"/>
    </source>
</evidence>
<dbReference type="Pfam" id="PF06985">
    <property type="entry name" value="HET"/>
    <property type="match status" value="1"/>
</dbReference>
<dbReference type="HOGENOM" id="CLU_004184_6_3_1"/>